<reference evidence="1" key="1">
    <citation type="journal article" date="2011" name="Environ. Microbiol.">
        <title>Genomic insights into the metabolic potential of the polycyclic aromatic hydrocarbon degrading sulfate-reducing Deltaproteobacterium N47.</title>
        <authorList>
            <person name="Bergmann F."/>
            <person name="Selesi D."/>
            <person name="Weinmaier T."/>
            <person name="Tischler P."/>
            <person name="Rattei T."/>
            <person name="Meckenstock R.U."/>
        </authorList>
    </citation>
    <scope>NUCLEOTIDE SEQUENCE</scope>
</reference>
<name>E1Y9K9_9BACT</name>
<dbReference type="EMBL" id="FR695864">
    <property type="protein sequence ID" value="CBX27253.1"/>
    <property type="molecule type" value="Genomic_DNA"/>
</dbReference>
<accession>E1Y9K9</accession>
<proteinExistence type="predicted"/>
<protein>
    <submittedName>
        <fullName evidence="1">Uncharacterized protein</fullName>
    </submittedName>
</protein>
<organism evidence="1">
    <name type="scientific">uncultured Desulfobacterium sp</name>
    <dbReference type="NCBI Taxonomy" id="201089"/>
    <lineage>
        <taxon>Bacteria</taxon>
        <taxon>Pseudomonadati</taxon>
        <taxon>Thermodesulfobacteriota</taxon>
        <taxon>Desulfobacteria</taxon>
        <taxon>Desulfobacterales</taxon>
        <taxon>Desulfobacteriaceae</taxon>
        <taxon>Desulfobacterium</taxon>
        <taxon>environmental samples</taxon>
    </lineage>
</organism>
<gene>
    <name evidence="1" type="ORF">N47_A12820</name>
</gene>
<evidence type="ECO:0000313" key="1">
    <source>
        <dbReference type="EMBL" id="CBX27253.1"/>
    </source>
</evidence>
<sequence>MAKEFEPDLQSDFINIENLHVILSSAIGDSLFLRSLK</sequence>
<dbReference type="AlphaFoldDB" id="E1Y9K9"/>